<evidence type="ECO:0000313" key="2">
    <source>
        <dbReference type="EMBL" id="CAA9463619.1"/>
    </source>
</evidence>
<name>A0A6J4RAF8_9ACTN</name>
<dbReference type="EMBL" id="CADCVI010000073">
    <property type="protein sequence ID" value="CAA9463619.1"/>
    <property type="molecule type" value="Genomic_DNA"/>
</dbReference>
<organism evidence="2">
    <name type="scientific">uncultured Rubrobacteraceae bacterium</name>
    <dbReference type="NCBI Taxonomy" id="349277"/>
    <lineage>
        <taxon>Bacteria</taxon>
        <taxon>Bacillati</taxon>
        <taxon>Actinomycetota</taxon>
        <taxon>Rubrobacteria</taxon>
        <taxon>Rubrobacterales</taxon>
        <taxon>Rubrobacteraceae</taxon>
        <taxon>environmental samples</taxon>
    </lineage>
</organism>
<feature type="compositionally biased region" description="Basic and acidic residues" evidence="1">
    <location>
        <begin position="269"/>
        <end position="296"/>
    </location>
</feature>
<evidence type="ECO:0000256" key="1">
    <source>
        <dbReference type="SAM" id="MobiDB-lite"/>
    </source>
</evidence>
<sequence>MDLMHGGALEAAAWKIKNLPDYEARLERAARRMDELGRGRGAAALVIYETALMGTGRPVAEVREKVRAFKEAFEDDEEELTIPRASAIMNVEDDSWFFGDERVKVMTGQLLGQFQHRVTQYNYVDENEVLRRWADSYDTRLFIRRRIHETEPIAGVVSGFELPLIQYLRVAAGGDTVVPTPAIARVLRSLGAVGEGEAADDYAVLGAAEGLALRLELPAPIAGELLSDLAEERDLEFPEPPAAVAEETGSGAEDEATAGVTGTGGTDADAEKPSPDDRASRRAARESAARGEEPTRVQDPQAKDAPGTREEAGEKPEATPPRTGTKDAPGAEQG</sequence>
<feature type="region of interest" description="Disordered" evidence="1">
    <location>
        <begin position="241"/>
        <end position="334"/>
    </location>
</feature>
<accession>A0A6J4RAF8</accession>
<reference evidence="2" key="1">
    <citation type="submission" date="2020-02" db="EMBL/GenBank/DDBJ databases">
        <authorList>
            <person name="Meier V. D."/>
        </authorList>
    </citation>
    <scope>NUCLEOTIDE SEQUENCE</scope>
    <source>
        <strain evidence="2">AVDCRST_MAG25</strain>
    </source>
</reference>
<gene>
    <name evidence="2" type="ORF">AVDCRST_MAG25-1212</name>
</gene>
<protein>
    <submittedName>
        <fullName evidence="2">Uncharacterized protein</fullName>
    </submittedName>
</protein>
<dbReference type="AlphaFoldDB" id="A0A6J4RAF8"/>
<proteinExistence type="predicted"/>
<feature type="compositionally biased region" description="Basic and acidic residues" evidence="1">
    <location>
        <begin position="306"/>
        <end position="317"/>
    </location>
</feature>